<dbReference type="Proteomes" id="UP000620124">
    <property type="component" value="Unassembled WGS sequence"/>
</dbReference>
<dbReference type="AlphaFoldDB" id="A0A8H7D023"/>
<protein>
    <submittedName>
        <fullName evidence="1">Uncharacterized protein</fullName>
    </submittedName>
</protein>
<evidence type="ECO:0000313" key="1">
    <source>
        <dbReference type="EMBL" id="KAF7353743.1"/>
    </source>
</evidence>
<gene>
    <name evidence="1" type="ORF">MVEN_01059700</name>
</gene>
<dbReference type="OrthoDB" id="2562934at2759"/>
<accession>A0A8H7D023</accession>
<reference evidence="1" key="1">
    <citation type="submission" date="2020-05" db="EMBL/GenBank/DDBJ databases">
        <title>Mycena genomes resolve the evolution of fungal bioluminescence.</title>
        <authorList>
            <person name="Tsai I.J."/>
        </authorList>
    </citation>
    <scope>NUCLEOTIDE SEQUENCE</scope>
    <source>
        <strain evidence="1">CCC161011</strain>
    </source>
</reference>
<evidence type="ECO:0000313" key="2">
    <source>
        <dbReference type="Proteomes" id="UP000620124"/>
    </source>
</evidence>
<dbReference type="EMBL" id="JACAZI010000008">
    <property type="protein sequence ID" value="KAF7353743.1"/>
    <property type="molecule type" value="Genomic_DNA"/>
</dbReference>
<proteinExistence type="predicted"/>
<name>A0A8H7D023_9AGAR</name>
<comment type="caution">
    <text evidence="1">The sequence shown here is derived from an EMBL/GenBank/DDBJ whole genome shotgun (WGS) entry which is preliminary data.</text>
</comment>
<sequence>MTTQTYHPAPNETLGQFVDLLFQRLFFNQSDMPLVLSTYENDVAADATIEINGKNMPTAAFLEVIKEFHTTSLAKLTTIEDLVVVPLDPAARTGVVAQISKFTITNKADRKVSEHVSVTVVKVEEKEGRRVMTSLVETQS</sequence>
<keyword evidence="2" id="KW-1185">Reference proteome</keyword>
<organism evidence="1 2">
    <name type="scientific">Mycena venus</name>
    <dbReference type="NCBI Taxonomy" id="2733690"/>
    <lineage>
        <taxon>Eukaryota</taxon>
        <taxon>Fungi</taxon>
        <taxon>Dikarya</taxon>
        <taxon>Basidiomycota</taxon>
        <taxon>Agaricomycotina</taxon>
        <taxon>Agaricomycetes</taxon>
        <taxon>Agaricomycetidae</taxon>
        <taxon>Agaricales</taxon>
        <taxon>Marasmiineae</taxon>
        <taxon>Mycenaceae</taxon>
        <taxon>Mycena</taxon>
    </lineage>
</organism>